<dbReference type="EMBL" id="CP133620">
    <property type="protein sequence ID" value="WMV46483.1"/>
    <property type="molecule type" value="Genomic_DNA"/>
</dbReference>
<proteinExistence type="predicted"/>
<evidence type="ECO:0000313" key="2">
    <source>
        <dbReference type="Proteomes" id="UP001234989"/>
    </source>
</evidence>
<dbReference type="AlphaFoldDB" id="A0AAF0UJC6"/>
<accession>A0AAF0UJC6</accession>
<reference evidence="1" key="1">
    <citation type="submission" date="2023-08" db="EMBL/GenBank/DDBJ databases">
        <title>A de novo genome assembly of Solanum verrucosum Schlechtendal, a Mexican diploid species geographically isolated from the other diploid A-genome species in potato relatives.</title>
        <authorList>
            <person name="Hosaka K."/>
        </authorList>
    </citation>
    <scope>NUCLEOTIDE SEQUENCE</scope>
    <source>
        <tissue evidence="1">Young leaves</tissue>
    </source>
</reference>
<protein>
    <submittedName>
        <fullName evidence="1">Uncharacterized protein</fullName>
    </submittedName>
</protein>
<gene>
    <name evidence="1" type="ORF">MTR67_039868</name>
</gene>
<organism evidence="1 2">
    <name type="scientific">Solanum verrucosum</name>
    <dbReference type="NCBI Taxonomy" id="315347"/>
    <lineage>
        <taxon>Eukaryota</taxon>
        <taxon>Viridiplantae</taxon>
        <taxon>Streptophyta</taxon>
        <taxon>Embryophyta</taxon>
        <taxon>Tracheophyta</taxon>
        <taxon>Spermatophyta</taxon>
        <taxon>Magnoliopsida</taxon>
        <taxon>eudicotyledons</taxon>
        <taxon>Gunneridae</taxon>
        <taxon>Pentapetalae</taxon>
        <taxon>asterids</taxon>
        <taxon>lamiids</taxon>
        <taxon>Solanales</taxon>
        <taxon>Solanaceae</taxon>
        <taxon>Solanoideae</taxon>
        <taxon>Solaneae</taxon>
        <taxon>Solanum</taxon>
    </lineage>
</organism>
<keyword evidence="2" id="KW-1185">Reference proteome</keyword>
<sequence length="39" mass="4685">MPPFKALYCRRFRFFIGLFEVGEVVLIRLELVHEAMTRV</sequence>
<evidence type="ECO:0000313" key="1">
    <source>
        <dbReference type="EMBL" id="WMV46483.1"/>
    </source>
</evidence>
<dbReference type="Proteomes" id="UP001234989">
    <property type="component" value="Chromosome 9"/>
</dbReference>
<name>A0AAF0UJC6_SOLVR</name>